<dbReference type="InterPro" id="IPR006119">
    <property type="entry name" value="Resolv_N"/>
</dbReference>
<keyword evidence="3" id="KW-0233">DNA recombination</keyword>
<dbReference type="GO" id="GO:0000150">
    <property type="term" value="F:DNA strand exchange activity"/>
    <property type="evidence" value="ECO:0007669"/>
    <property type="project" value="InterPro"/>
</dbReference>
<dbReference type="GO" id="GO:0015074">
    <property type="term" value="P:DNA integration"/>
    <property type="evidence" value="ECO:0007669"/>
    <property type="project" value="UniProtKB-KW"/>
</dbReference>
<evidence type="ECO:0000256" key="1">
    <source>
        <dbReference type="ARBA" id="ARBA00022908"/>
    </source>
</evidence>
<evidence type="ECO:0000256" key="6">
    <source>
        <dbReference type="SAM" id="MobiDB-lite"/>
    </source>
</evidence>
<feature type="domain" description="Resolvase/invertase-type recombinase catalytic" evidence="7">
    <location>
        <begin position="2"/>
        <end position="157"/>
    </location>
</feature>
<gene>
    <name evidence="8" type="ORF">EV681_4596</name>
</gene>
<protein>
    <submittedName>
        <fullName evidence="8">DNA invertase Pin-like site-specific DNA recombinase</fullName>
    </submittedName>
</protein>
<dbReference type="PROSITE" id="PS51736">
    <property type="entry name" value="RECOMBINASES_3"/>
    <property type="match status" value="1"/>
</dbReference>
<feature type="active site" description="O-(5'-phospho-DNA)-serine intermediate" evidence="4 5">
    <location>
        <position position="10"/>
    </location>
</feature>
<evidence type="ECO:0000313" key="8">
    <source>
        <dbReference type="EMBL" id="RZT91073.1"/>
    </source>
</evidence>
<organism evidence="8 9">
    <name type="scientific">Advenella incenata</name>
    <dbReference type="NCBI Taxonomy" id="267800"/>
    <lineage>
        <taxon>Bacteria</taxon>
        <taxon>Pseudomonadati</taxon>
        <taxon>Pseudomonadota</taxon>
        <taxon>Betaproteobacteria</taxon>
        <taxon>Burkholderiales</taxon>
        <taxon>Alcaligenaceae</taxon>
    </lineage>
</organism>
<comment type="caution">
    <text evidence="8">The sequence shown here is derived from an EMBL/GenBank/DDBJ whole genome shotgun (WGS) entry which is preliminary data.</text>
</comment>
<dbReference type="GO" id="GO:0003677">
    <property type="term" value="F:DNA binding"/>
    <property type="evidence" value="ECO:0007669"/>
    <property type="project" value="UniProtKB-KW"/>
</dbReference>
<evidence type="ECO:0000256" key="3">
    <source>
        <dbReference type="ARBA" id="ARBA00023172"/>
    </source>
</evidence>
<dbReference type="InterPro" id="IPR036162">
    <property type="entry name" value="Resolvase-like_N_sf"/>
</dbReference>
<dbReference type="RefSeq" id="WP_130305342.1">
    <property type="nucleotide sequence ID" value="NZ_SHKO01000007.1"/>
</dbReference>
<dbReference type="PANTHER" id="PTHR30461">
    <property type="entry name" value="DNA-INVERTASE FROM LAMBDOID PROPHAGE"/>
    <property type="match status" value="1"/>
</dbReference>
<evidence type="ECO:0000256" key="2">
    <source>
        <dbReference type="ARBA" id="ARBA00023125"/>
    </source>
</evidence>
<dbReference type="AlphaFoldDB" id="A0A4Q7V6Z7"/>
<dbReference type="InterPro" id="IPR050639">
    <property type="entry name" value="SSR_resolvase"/>
</dbReference>
<proteinExistence type="predicted"/>
<feature type="region of interest" description="Disordered" evidence="6">
    <location>
        <begin position="138"/>
        <end position="162"/>
    </location>
</feature>
<dbReference type="SMART" id="SM00857">
    <property type="entry name" value="Resolvase"/>
    <property type="match status" value="1"/>
</dbReference>
<dbReference type="Gene3D" id="3.40.50.1390">
    <property type="entry name" value="Resolvase, N-terminal catalytic domain"/>
    <property type="match status" value="1"/>
</dbReference>
<name>A0A4Q7V6Z7_9BURK</name>
<dbReference type="EMBL" id="SHKO01000007">
    <property type="protein sequence ID" value="RZT91073.1"/>
    <property type="molecule type" value="Genomic_DNA"/>
</dbReference>
<dbReference type="OrthoDB" id="8585334at2"/>
<sequence length="205" mass="22806">MYIYGYLRASTKEQDATRAKARLKTFIEGKGGRIASWYIENVSGASLQRPALMQLLDDAAPGDAILIEQVDRLSRLDEVGWSTLKQMIQEKSLSVISLDLPTSHAALGQATKDEFTAAMLKAINNMMLDMLAAIARKDHQDRRRRQNEGIDKAKGEGKYKGRQADQIMHDKIIQLRIKKGMSIADTAKFVGVSTRTVIRVSQQAG</sequence>
<dbReference type="PANTHER" id="PTHR30461:SF25">
    <property type="entry name" value="RESOLVASE-RELATED"/>
    <property type="match status" value="1"/>
</dbReference>
<dbReference type="PROSITE" id="PS00397">
    <property type="entry name" value="RECOMBINASES_1"/>
    <property type="match status" value="1"/>
</dbReference>
<keyword evidence="9" id="KW-1185">Reference proteome</keyword>
<evidence type="ECO:0000256" key="5">
    <source>
        <dbReference type="PROSITE-ProRule" id="PRU10137"/>
    </source>
</evidence>
<evidence type="ECO:0000313" key="9">
    <source>
        <dbReference type="Proteomes" id="UP000293398"/>
    </source>
</evidence>
<keyword evidence="1" id="KW-0229">DNA integration</keyword>
<dbReference type="FunFam" id="3.40.50.1390:FF:000010">
    <property type="entry name" value="Recombinase resolvase family"/>
    <property type="match status" value="1"/>
</dbReference>
<reference evidence="8 9" key="1">
    <citation type="submission" date="2019-02" db="EMBL/GenBank/DDBJ databases">
        <title>Genomic Encyclopedia of Type Strains, Phase IV (KMG-IV): sequencing the most valuable type-strain genomes for metagenomic binning, comparative biology and taxonomic classification.</title>
        <authorList>
            <person name="Goeker M."/>
        </authorList>
    </citation>
    <scope>NUCLEOTIDE SEQUENCE [LARGE SCALE GENOMIC DNA]</scope>
    <source>
        <strain evidence="8 9">DSM 23814</strain>
    </source>
</reference>
<dbReference type="Proteomes" id="UP000293398">
    <property type="component" value="Unassembled WGS sequence"/>
</dbReference>
<dbReference type="PROSITE" id="PS00398">
    <property type="entry name" value="RECOMBINASES_2"/>
    <property type="match status" value="1"/>
</dbReference>
<dbReference type="InterPro" id="IPR006118">
    <property type="entry name" value="Recombinase_CS"/>
</dbReference>
<dbReference type="SUPFAM" id="SSF53041">
    <property type="entry name" value="Resolvase-like"/>
    <property type="match status" value="1"/>
</dbReference>
<dbReference type="CDD" id="cd03767">
    <property type="entry name" value="SR_Res_par"/>
    <property type="match status" value="1"/>
</dbReference>
<evidence type="ECO:0000256" key="4">
    <source>
        <dbReference type="PIRSR" id="PIRSR606118-50"/>
    </source>
</evidence>
<evidence type="ECO:0000259" key="7">
    <source>
        <dbReference type="PROSITE" id="PS51736"/>
    </source>
</evidence>
<keyword evidence="2" id="KW-0238">DNA-binding</keyword>
<accession>A0A4Q7V6Z7</accession>
<dbReference type="Pfam" id="PF00239">
    <property type="entry name" value="Resolvase"/>
    <property type="match status" value="1"/>
</dbReference>